<evidence type="ECO:0000259" key="2">
    <source>
        <dbReference type="Pfam" id="PF01656"/>
    </source>
</evidence>
<dbReference type="InterPro" id="IPR027417">
    <property type="entry name" value="P-loop_NTPase"/>
</dbReference>
<dbReference type="AlphaFoldDB" id="A0A7S3Z9Z6"/>
<dbReference type="Gene3D" id="3.40.50.300">
    <property type="entry name" value="P-loop containing nucleotide triphosphate hydrolases"/>
    <property type="match status" value="1"/>
</dbReference>
<sequence>MRARGSHRYWRSSLSPLLPLVFVVTGSCLAGSCIYSNRWRLLSSNHPDNAWETTSMPPADPAAGTPGFRVSPSPRGSEYFEGSRSARLKSPFPESPDKGTPTVAQSFVFANNKGGVGKSTILFNLVTEYAKRHPEVNVLVIDLSLYSDSSTLLLGGTRKEDGIQRGRLMMQRIPPRCKASGLIGALLQFAREKRLKSSWWPNRQWFRKHSFDFAKHTIPLQDPRFHPTAPPNLFLSAGGPDLREAIGTENWEDACYALRQSMTASLLDPKDPRGEKGGVMGLRQWVIFFDTDHEIHTPYATLALGCAERMILPLSLDENDYDRLFVGEIALFPILEEMQHHGTLRAKIDRLVFNRMLPHQNAPYVDEGTGGRLPFTPVQSEFAQMKSIAKDLHGRYLQGMHTLFLDADNVGTSFNRFMQRYVTALRLAAPTTINFSKMRGIALSQLDDSNIDTGKVSKATLQPLKKNLGEIADGLESRESVL</sequence>
<accession>A0A7S3Z9Z6</accession>
<evidence type="ECO:0000256" key="1">
    <source>
        <dbReference type="SAM" id="MobiDB-lite"/>
    </source>
</evidence>
<dbReference type="Pfam" id="PF01656">
    <property type="entry name" value="CbiA"/>
    <property type="match status" value="1"/>
</dbReference>
<organism evidence="3">
    <name type="scientific">Lotharella globosa</name>
    <dbReference type="NCBI Taxonomy" id="91324"/>
    <lineage>
        <taxon>Eukaryota</taxon>
        <taxon>Sar</taxon>
        <taxon>Rhizaria</taxon>
        <taxon>Cercozoa</taxon>
        <taxon>Chlorarachniophyceae</taxon>
        <taxon>Lotharella</taxon>
    </lineage>
</organism>
<dbReference type="SUPFAM" id="SSF52540">
    <property type="entry name" value="P-loop containing nucleoside triphosphate hydrolases"/>
    <property type="match status" value="1"/>
</dbReference>
<proteinExistence type="predicted"/>
<evidence type="ECO:0000313" key="3">
    <source>
        <dbReference type="EMBL" id="CAE0676687.1"/>
    </source>
</evidence>
<dbReference type="InterPro" id="IPR002586">
    <property type="entry name" value="CobQ/CobB/MinD/ParA_Nub-bd_dom"/>
</dbReference>
<feature type="domain" description="CobQ/CobB/MinD/ParA nucleotide binding" evidence="2">
    <location>
        <begin position="108"/>
        <end position="347"/>
    </location>
</feature>
<reference evidence="3" key="1">
    <citation type="submission" date="2021-01" db="EMBL/GenBank/DDBJ databases">
        <authorList>
            <person name="Corre E."/>
            <person name="Pelletier E."/>
            <person name="Niang G."/>
            <person name="Scheremetjew M."/>
            <person name="Finn R."/>
            <person name="Kale V."/>
            <person name="Holt S."/>
            <person name="Cochrane G."/>
            <person name="Meng A."/>
            <person name="Brown T."/>
            <person name="Cohen L."/>
        </authorList>
    </citation>
    <scope>NUCLEOTIDE SEQUENCE</scope>
    <source>
        <strain evidence="3">CCCM811</strain>
    </source>
</reference>
<dbReference type="PROSITE" id="PS51257">
    <property type="entry name" value="PROKAR_LIPOPROTEIN"/>
    <property type="match status" value="1"/>
</dbReference>
<dbReference type="EMBL" id="HBIV01040188">
    <property type="protein sequence ID" value="CAE0676687.1"/>
    <property type="molecule type" value="Transcribed_RNA"/>
</dbReference>
<gene>
    <name evidence="3" type="ORF">LGLO00237_LOCUS28465</name>
</gene>
<protein>
    <recommendedName>
        <fullName evidence="2">CobQ/CobB/MinD/ParA nucleotide binding domain-containing protein</fullName>
    </recommendedName>
</protein>
<feature type="region of interest" description="Disordered" evidence="1">
    <location>
        <begin position="52"/>
        <end position="99"/>
    </location>
</feature>
<name>A0A7S3Z9Z6_9EUKA</name>